<evidence type="ECO:0000313" key="1">
    <source>
        <dbReference type="EMBL" id="WPU94796.1"/>
    </source>
</evidence>
<dbReference type="EMBL" id="CP139558">
    <property type="protein sequence ID" value="WPU94796.1"/>
    <property type="molecule type" value="Genomic_DNA"/>
</dbReference>
<gene>
    <name evidence="1" type="ORF">SNE25_04580</name>
</gene>
<reference evidence="1 2" key="1">
    <citation type="submission" date="2023-11" db="EMBL/GenBank/DDBJ databases">
        <title>Analysis of the Genomes of Mucilaginibacter gossypii cycad 4 and M. sabulilitoris SNA2: microbes with the potential for plant growth promotion.</title>
        <authorList>
            <person name="Hirsch A.M."/>
            <person name="Humm E."/>
            <person name="Rubbi M."/>
            <person name="Del Vecchio G."/>
            <person name="Ha S.M."/>
            <person name="Pellegrini M."/>
            <person name="Gunsalus R.P."/>
        </authorList>
    </citation>
    <scope>NUCLEOTIDE SEQUENCE [LARGE SCALE GENOMIC DNA]</scope>
    <source>
        <strain evidence="1 2">SNA2</strain>
    </source>
</reference>
<name>A0ABZ0TNS6_9SPHI</name>
<dbReference type="RefSeq" id="WP_321563911.1">
    <property type="nucleotide sequence ID" value="NZ_CP139558.1"/>
</dbReference>
<organism evidence="1 2">
    <name type="scientific">Mucilaginibacter sabulilitoris</name>
    <dbReference type="NCBI Taxonomy" id="1173583"/>
    <lineage>
        <taxon>Bacteria</taxon>
        <taxon>Pseudomonadati</taxon>
        <taxon>Bacteroidota</taxon>
        <taxon>Sphingobacteriia</taxon>
        <taxon>Sphingobacteriales</taxon>
        <taxon>Sphingobacteriaceae</taxon>
        <taxon>Mucilaginibacter</taxon>
    </lineage>
</organism>
<proteinExistence type="predicted"/>
<dbReference type="Proteomes" id="UP001324380">
    <property type="component" value="Chromosome"/>
</dbReference>
<accession>A0ABZ0TNS6</accession>
<sequence length="387" mass="44237">MLISALYHLETIVSEVVNYNEITGAAVRPEAFGRWSERTALACKQLSAQLLQQLFSNVKDHTLVRYIHYHQATLISLSDQLSGKFSIHSNLEIVTYAHGRKVIASIEGILDLLFTKFYKYCDHGHVVSKDHFDIECAHLNALLVAVLDQLTVLEINDALILAVQESISAKLTDGRYFGVSYREFDYLNKLLRTIADDLVPGTPGTGKFADILYTHNFNSPMFVRWYQNEILVSKINSTKKNRKQLLQKELERLELCPVKIQEFFDASRVSIQELMVDWMRDQLNGRGASAQTDSKSSPTQHMPLNFSVSQFALLVRLSYLEGAYHLHNISAILRFFSSHFETKKQLHISVKSFTRAFYGTDQKTAAAVRDFLQRMLNILDNTYFPKT</sequence>
<evidence type="ECO:0000313" key="2">
    <source>
        <dbReference type="Proteomes" id="UP001324380"/>
    </source>
</evidence>
<keyword evidence="2" id="KW-1185">Reference proteome</keyword>
<protein>
    <submittedName>
        <fullName evidence="1">Uncharacterized protein</fullName>
    </submittedName>
</protein>